<dbReference type="SUPFAM" id="SSF56925">
    <property type="entry name" value="OMPA-like"/>
    <property type="match status" value="1"/>
</dbReference>
<dbReference type="AlphaFoldDB" id="A0A1A7R106"/>
<name>A0A1A7R106_9FLAO</name>
<dbReference type="Proteomes" id="UP000248987">
    <property type="component" value="Unassembled WGS sequence"/>
</dbReference>
<sequence>MKKLVICLFIGLMAWSSQAQRFDTGWYFSAGFNAVGNLGTRNPVENLGDFAFRTPFAVAFENKWSREFAIEQDLSFNGFKKGVAIDNGTPDKTLTYFSTNTNFKWYFTDYIFPEEDWLDVYVGAGVGLFTIDELNTSGNISVGAAYWFSEYFGVRLQTTAKFAVNAKNREFDNNHWQHFVQAVFRL</sequence>
<dbReference type="OrthoDB" id="1367362at2"/>
<comment type="caution">
    <text evidence="2">The sequence shown here is derived from an EMBL/GenBank/DDBJ whole genome shotgun (WGS) entry which is preliminary data.</text>
</comment>
<organism evidence="2 3">
    <name type="scientific">Gelidibacter algens</name>
    <dbReference type="NCBI Taxonomy" id="49280"/>
    <lineage>
        <taxon>Bacteria</taxon>
        <taxon>Pseudomonadati</taxon>
        <taxon>Bacteroidota</taxon>
        <taxon>Flavobacteriia</taxon>
        <taxon>Flavobacteriales</taxon>
        <taxon>Flavobacteriaceae</taxon>
        <taxon>Gelidibacter</taxon>
    </lineage>
</organism>
<evidence type="ECO:0000313" key="3">
    <source>
        <dbReference type="Proteomes" id="UP000248987"/>
    </source>
</evidence>
<keyword evidence="1" id="KW-0732">Signal</keyword>
<dbReference type="STRING" id="49280.A9996_09365"/>
<feature type="chain" id="PRO_5030025479" description="Outer membrane protein with beta-barrel domain" evidence="1">
    <location>
        <begin position="20"/>
        <end position="186"/>
    </location>
</feature>
<evidence type="ECO:0000256" key="1">
    <source>
        <dbReference type="SAM" id="SignalP"/>
    </source>
</evidence>
<dbReference type="EMBL" id="QLLQ01000010">
    <property type="protein sequence ID" value="RAJ22230.1"/>
    <property type="molecule type" value="Genomic_DNA"/>
</dbReference>
<reference evidence="2 3" key="1">
    <citation type="submission" date="2018-06" db="EMBL/GenBank/DDBJ databases">
        <title>Genomic Encyclopedia of Archaeal and Bacterial Type Strains, Phase II (KMG-II): from individual species to whole genera.</title>
        <authorList>
            <person name="Goeker M."/>
        </authorList>
    </citation>
    <scope>NUCLEOTIDE SEQUENCE [LARGE SCALE GENOMIC DNA]</scope>
    <source>
        <strain evidence="2 3">DSM 12408</strain>
    </source>
</reference>
<protein>
    <recommendedName>
        <fullName evidence="4">Outer membrane protein with beta-barrel domain</fullName>
    </recommendedName>
</protein>
<feature type="signal peptide" evidence="1">
    <location>
        <begin position="1"/>
        <end position="19"/>
    </location>
</feature>
<dbReference type="Gene3D" id="2.40.160.20">
    <property type="match status" value="1"/>
</dbReference>
<accession>A0A1A7R106</accession>
<dbReference type="InterPro" id="IPR011250">
    <property type="entry name" value="OMP/PagP_B-barrel"/>
</dbReference>
<gene>
    <name evidence="2" type="ORF">LX77_02541</name>
</gene>
<keyword evidence="3" id="KW-1185">Reference proteome</keyword>
<proteinExistence type="predicted"/>
<evidence type="ECO:0000313" key="2">
    <source>
        <dbReference type="EMBL" id="RAJ22230.1"/>
    </source>
</evidence>
<dbReference type="RefSeq" id="WP_066433642.1">
    <property type="nucleotide sequence ID" value="NZ_LZRN01000016.1"/>
</dbReference>
<evidence type="ECO:0008006" key="4">
    <source>
        <dbReference type="Google" id="ProtNLM"/>
    </source>
</evidence>